<gene>
    <name evidence="1" type="ORF">OHA91_33835</name>
</gene>
<dbReference type="RefSeq" id="WP_266503946.1">
    <property type="nucleotide sequence ID" value="NZ_CP108036.1"/>
</dbReference>
<protein>
    <submittedName>
        <fullName evidence="1">Thiocillin family RiPP</fullName>
    </submittedName>
</protein>
<sequence>MPNDIDLAIDLFAEDTTALTVDELPNDSSLASVSTAGTFGCLLGSTVATAGTASSQG</sequence>
<evidence type="ECO:0000313" key="2">
    <source>
        <dbReference type="Proteomes" id="UP001432312"/>
    </source>
</evidence>
<dbReference type="NCBIfam" id="NF033482">
    <property type="entry name" value="RiPP_thiocil"/>
    <property type="match status" value="1"/>
</dbReference>
<accession>A0ABZ1QKE1</accession>
<organism evidence="1 2">
    <name type="scientific">Streptomyces erythrochromogenes</name>
    <dbReference type="NCBI Taxonomy" id="285574"/>
    <lineage>
        <taxon>Bacteria</taxon>
        <taxon>Bacillati</taxon>
        <taxon>Actinomycetota</taxon>
        <taxon>Actinomycetes</taxon>
        <taxon>Kitasatosporales</taxon>
        <taxon>Streptomycetaceae</taxon>
        <taxon>Streptomyces</taxon>
    </lineage>
</organism>
<dbReference type="EMBL" id="CP108036">
    <property type="protein sequence ID" value="WUN83061.1"/>
    <property type="molecule type" value="Genomic_DNA"/>
</dbReference>
<dbReference type="Proteomes" id="UP001432312">
    <property type="component" value="Chromosome"/>
</dbReference>
<dbReference type="InterPro" id="IPR049803">
    <property type="entry name" value="RiPP_thiocil-like"/>
</dbReference>
<name>A0ABZ1QKE1_9ACTN</name>
<reference evidence="1" key="1">
    <citation type="submission" date="2022-10" db="EMBL/GenBank/DDBJ databases">
        <title>The complete genomes of actinobacterial strains from the NBC collection.</title>
        <authorList>
            <person name="Joergensen T.S."/>
            <person name="Alvarez Arevalo M."/>
            <person name="Sterndorff E.B."/>
            <person name="Faurdal D."/>
            <person name="Vuksanovic O."/>
            <person name="Mourched A.-S."/>
            <person name="Charusanti P."/>
            <person name="Shaw S."/>
            <person name="Blin K."/>
            <person name="Weber T."/>
        </authorList>
    </citation>
    <scope>NUCLEOTIDE SEQUENCE</scope>
    <source>
        <strain evidence="1">NBC_00303</strain>
    </source>
</reference>
<evidence type="ECO:0000313" key="1">
    <source>
        <dbReference type="EMBL" id="WUN83061.1"/>
    </source>
</evidence>
<keyword evidence="2" id="KW-1185">Reference proteome</keyword>
<dbReference type="GeneID" id="95501136"/>
<proteinExistence type="predicted"/>